<dbReference type="EMBL" id="CP019352">
    <property type="protein sequence ID" value="APX98820.1"/>
    <property type="molecule type" value="Genomic_DNA"/>
</dbReference>
<feature type="domain" description="Histidine kinase" evidence="8">
    <location>
        <begin position="418"/>
        <end position="639"/>
    </location>
</feature>
<dbReference type="InterPro" id="IPR036890">
    <property type="entry name" value="HATPase_C_sf"/>
</dbReference>
<dbReference type="PROSITE" id="PS50110">
    <property type="entry name" value="RESPONSE_REGULATORY"/>
    <property type="match status" value="1"/>
</dbReference>
<feature type="modified residue" description="4-aspartylphosphate" evidence="5">
    <location>
        <position position="710"/>
    </location>
</feature>
<keyword evidence="11" id="KW-1185">Reference proteome</keyword>
<dbReference type="InterPro" id="IPR004358">
    <property type="entry name" value="Sig_transdc_His_kin-like_C"/>
</dbReference>
<dbReference type="Pfam" id="PF02518">
    <property type="entry name" value="HATPase_c"/>
    <property type="match status" value="1"/>
</dbReference>
<feature type="transmembrane region" description="Helical" evidence="6">
    <location>
        <begin position="332"/>
        <end position="350"/>
    </location>
</feature>
<dbReference type="InterPro" id="IPR005467">
    <property type="entry name" value="His_kinase_dom"/>
</dbReference>
<dbReference type="Gene3D" id="3.30.565.10">
    <property type="entry name" value="Histidine kinase-like ATPase, C-terminal domain"/>
    <property type="match status" value="1"/>
</dbReference>
<evidence type="ECO:0000256" key="2">
    <source>
        <dbReference type="ARBA" id="ARBA00012438"/>
    </source>
</evidence>
<feature type="transmembrane region" description="Helical" evidence="6">
    <location>
        <begin position="210"/>
        <end position="234"/>
    </location>
</feature>
<evidence type="ECO:0000256" key="1">
    <source>
        <dbReference type="ARBA" id="ARBA00000085"/>
    </source>
</evidence>
<dbReference type="Pfam" id="PF00072">
    <property type="entry name" value="Response_reg"/>
    <property type="match status" value="1"/>
</dbReference>
<dbReference type="Proteomes" id="UP000187506">
    <property type="component" value="Chromosome"/>
</dbReference>
<dbReference type="PANTHER" id="PTHR45339">
    <property type="entry name" value="HYBRID SIGNAL TRANSDUCTION HISTIDINE KINASE J"/>
    <property type="match status" value="1"/>
</dbReference>
<dbReference type="InterPro" id="IPR003594">
    <property type="entry name" value="HATPase_dom"/>
</dbReference>
<accession>A0AAC9LHS4</accession>
<dbReference type="SUPFAM" id="SSF47384">
    <property type="entry name" value="Homodimeric domain of signal transducing histidine kinase"/>
    <property type="match status" value="1"/>
</dbReference>
<dbReference type="Pfam" id="PF00512">
    <property type="entry name" value="HisKA"/>
    <property type="match status" value="1"/>
</dbReference>
<reference evidence="10 11" key="1">
    <citation type="submission" date="2017-01" db="EMBL/GenBank/DDBJ databases">
        <title>Complete genome of Lacinutrix venerupis DOK2-8 isolated from seawater in Dokdo.</title>
        <authorList>
            <person name="Chi W.-J."/>
            <person name="Kim J.H."/>
        </authorList>
    </citation>
    <scope>NUCLEOTIDE SEQUENCE [LARGE SCALE GENOMIC DNA]</scope>
    <source>
        <strain evidence="10 11">DOK2-8</strain>
    </source>
</reference>
<dbReference type="CDD" id="cd17546">
    <property type="entry name" value="REC_hyHK_CKI1_RcsC-like"/>
    <property type="match status" value="1"/>
</dbReference>
<name>A0AAC9LHS4_9FLAO</name>
<feature type="transmembrane region" description="Helical" evidence="6">
    <location>
        <begin position="302"/>
        <end position="325"/>
    </location>
</feature>
<feature type="transmembrane region" description="Helical" evidence="6">
    <location>
        <begin position="274"/>
        <end position="296"/>
    </location>
</feature>
<dbReference type="GO" id="GO:0000155">
    <property type="term" value="F:phosphorelay sensor kinase activity"/>
    <property type="evidence" value="ECO:0007669"/>
    <property type="project" value="InterPro"/>
</dbReference>
<dbReference type="InterPro" id="IPR001789">
    <property type="entry name" value="Sig_transdc_resp-reg_receiver"/>
</dbReference>
<evidence type="ECO:0000259" key="9">
    <source>
        <dbReference type="PROSITE" id="PS50110"/>
    </source>
</evidence>
<dbReference type="FunFam" id="3.30.565.10:FF:000010">
    <property type="entry name" value="Sensor histidine kinase RcsC"/>
    <property type="match status" value="1"/>
</dbReference>
<dbReference type="InterPro" id="IPR011623">
    <property type="entry name" value="7TMR_DISM_rcpt_extracell_dom1"/>
</dbReference>
<feature type="chain" id="PRO_5042214726" description="histidine kinase" evidence="7">
    <location>
        <begin position="19"/>
        <end position="787"/>
    </location>
</feature>
<dbReference type="SUPFAM" id="SSF52172">
    <property type="entry name" value="CheY-like"/>
    <property type="match status" value="1"/>
</dbReference>
<organism evidence="10 11">
    <name type="scientific">Lacinutrix venerupis</name>
    <dbReference type="NCBI Taxonomy" id="1486034"/>
    <lineage>
        <taxon>Bacteria</taxon>
        <taxon>Pseudomonadati</taxon>
        <taxon>Bacteroidota</taxon>
        <taxon>Flavobacteriia</taxon>
        <taxon>Flavobacteriales</taxon>
        <taxon>Flavobacteriaceae</taxon>
        <taxon>Lacinutrix</taxon>
    </lineage>
</organism>
<dbReference type="AlphaFoldDB" id="A0AAC9LHS4"/>
<dbReference type="InterPro" id="IPR011622">
    <property type="entry name" value="7TMR_DISM_rcpt_extracell_dom2"/>
</dbReference>
<dbReference type="PRINTS" id="PR00344">
    <property type="entry name" value="BCTRLSENSOR"/>
</dbReference>
<evidence type="ECO:0000256" key="3">
    <source>
        <dbReference type="ARBA" id="ARBA00022553"/>
    </source>
</evidence>
<dbReference type="InterPro" id="IPR036097">
    <property type="entry name" value="HisK_dim/P_sf"/>
</dbReference>
<dbReference type="RefSeq" id="WP_076731467.1">
    <property type="nucleotide sequence ID" value="NZ_CP019352.1"/>
</dbReference>
<proteinExistence type="predicted"/>
<feature type="transmembrane region" description="Helical" evidence="6">
    <location>
        <begin position="246"/>
        <end position="262"/>
    </location>
</feature>
<dbReference type="InterPro" id="IPR011006">
    <property type="entry name" value="CheY-like_superfamily"/>
</dbReference>
<feature type="signal peptide" evidence="7">
    <location>
        <begin position="1"/>
        <end position="18"/>
    </location>
</feature>
<comment type="catalytic activity">
    <reaction evidence="1">
        <text>ATP + protein L-histidine = ADP + protein N-phospho-L-histidine.</text>
        <dbReference type="EC" id="2.7.13.3"/>
    </reaction>
</comment>
<dbReference type="KEGG" id="lvn:BWR22_00365"/>
<dbReference type="Pfam" id="PF07696">
    <property type="entry name" value="7TMR-DISMED2"/>
    <property type="match status" value="1"/>
</dbReference>
<gene>
    <name evidence="10" type="ORF">BWR22_00365</name>
</gene>
<keyword evidence="6" id="KW-1133">Transmembrane helix</keyword>
<keyword evidence="7" id="KW-0732">Signal</keyword>
<evidence type="ECO:0000313" key="10">
    <source>
        <dbReference type="EMBL" id="APX98820.1"/>
    </source>
</evidence>
<keyword evidence="6" id="KW-0472">Membrane</keyword>
<dbReference type="Gene3D" id="1.10.287.130">
    <property type="match status" value="1"/>
</dbReference>
<evidence type="ECO:0000256" key="7">
    <source>
        <dbReference type="SAM" id="SignalP"/>
    </source>
</evidence>
<evidence type="ECO:0000256" key="6">
    <source>
        <dbReference type="SAM" id="Phobius"/>
    </source>
</evidence>
<protein>
    <recommendedName>
        <fullName evidence="2">histidine kinase</fullName>
        <ecNumber evidence="2">2.7.13.3</ecNumber>
    </recommendedName>
</protein>
<evidence type="ECO:0000256" key="5">
    <source>
        <dbReference type="PROSITE-ProRule" id="PRU00169"/>
    </source>
</evidence>
<evidence type="ECO:0000259" key="8">
    <source>
        <dbReference type="PROSITE" id="PS50109"/>
    </source>
</evidence>
<dbReference type="PANTHER" id="PTHR45339:SF1">
    <property type="entry name" value="HYBRID SIGNAL TRANSDUCTION HISTIDINE KINASE J"/>
    <property type="match status" value="1"/>
</dbReference>
<dbReference type="SMART" id="SM00388">
    <property type="entry name" value="HisKA"/>
    <property type="match status" value="1"/>
</dbReference>
<dbReference type="EC" id="2.7.13.3" evidence="2"/>
<dbReference type="SMART" id="SM00387">
    <property type="entry name" value="HATPase_c"/>
    <property type="match status" value="1"/>
</dbReference>
<dbReference type="Gene3D" id="2.60.40.2380">
    <property type="match status" value="1"/>
</dbReference>
<feature type="transmembrane region" description="Helical" evidence="6">
    <location>
        <begin position="182"/>
        <end position="203"/>
    </location>
</feature>
<dbReference type="PROSITE" id="PS50109">
    <property type="entry name" value="HIS_KIN"/>
    <property type="match status" value="1"/>
</dbReference>
<keyword evidence="6" id="KW-0812">Transmembrane</keyword>
<sequence length="787" mass="89723">MCRVILLIFCLFSSALFAQNTPFNPIESKGKLYEYALFAKAENPNLTIEDIISNQSDIVYNPLTSENQSVGFSSDDYWLTFSLENTTNQENTYYLETARPVTDIANLYQINNNDIKHFSSGDAIPFKDRQVKHRKTIFKIILPKNSEQKFYIHLKSDGETLNLPLTIYSPNEFWKVNYAEQLFLGFFYGLLFLASLIYLFFFTSLSNKTFVYYSIYVFSIALMQTALDGIIFQYLLPFGGYLNDRAVLIAALFSNFFLLKYCEHFLKVKSRTKLIKYAFKVLYVVVIALGLLLFINDKTKELVYPISNVNGLLSLILILVTLFYLRYKNYKIDSFFSIGIFFLVIGLMGFVMNNLSLLPNNFITMNSAKFGISFEVIFLSLSMTNLIRDLRLEKESSQIDALNKSEEISELKSYFMSNISHELRTPINAIMGIAADEMDKKLDNESQKNFEIIKHASLSLLSNINDILDFEKIEKRELQLRPNPFNPKEAIEQISNNWQRMAEQKGLKYNINVSESIPYSVLGDSERFVQVINNVLSNAVKFTSYGTINCSVITTNTPNGNTNFKIEISDTGVGIDVDKKNHLFNSFGQMRLNNKRRFGGVGLGLSIVKHLIGLFEGEINIDSELGRGTKVSISIDFKTLEESQPIKEPVQVKTKGNELKVLIVEDNELNQMIMKKILTKLSITDFKLAANGKEALELLKNNVFDIILMDLQMPVMDGYETTTIIRNNPPFSIIKDIPIIAVTADATETARQKVIAVGMNDYITKPVNRELLFRKINMHKSSVLKIA</sequence>
<dbReference type="SUPFAM" id="SSF55874">
    <property type="entry name" value="ATPase domain of HSP90 chaperone/DNA topoisomerase II/histidine kinase"/>
    <property type="match status" value="1"/>
</dbReference>
<dbReference type="InterPro" id="IPR003661">
    <property type="entry name" value="HisK_dim/P_dom"/>
</dbReference>
<keyword evidence="3 5" id="KW-0597">Phosphoprotein</keyword>
<dbReference type="Pfam" id="PF07695">
    <property type="entry name" value="7TMR-DISM_7TM"/>
    <property type="match status" value="1"/>
</dbReference>
<evidence type="ECO:0000313" key="11">
    <source>
        <dbReference type="Proteomes" id="UP000187506"/>
    </source>
</evidence>
<evidence type="ECO:0000256" key="4">
    <source>
        <dbReference type="ARBA" id="ARBA00023012"/>
    </source>
</evidence>
<dbReference type="Gene3D" id="3.40.50.2300">
    <property type="match status" value="1"/>
</dbReference>
<keyword evidence="4" id="KW-0902">Two-component regulatory system</keyword>
<dbReference type="CDD" id="cd00082">
    <property type="entry name" value="HisKA"/>
    <property type="match status" value="1"/>
</dbReference>
<feature type="domain" description="Response regulatory" evidence="9">
    <location>
        <begin position="660"/>
        <end position="780"/>
    </location>
</feature>
<dbReference type="SMART" id="SM00448">
    <property type="entry name" value="REC"/>
    <property type="match status" value="1"/>
</dbReference>